<protein>
    <submittedName>
        <fullName evidence="1">Uncharacterized protein</fullName>
    </submittedName>
</protein>
<evidence type="ECO:0000313" key="1">
    <source>
        <dbReference type="EMBL" id="KHG01689.1"/>
    </source>
</evidence>
<comment type="caution">
    <text evidence="1">The sequence shown here is derived from an EMBL/GenBank/DDBJ whole genome shotgun (WGS) entry which is preliminary data.</text>
</comment>
<gene>
    <name evidence="1" type="ORF">F383_39294</name>
</gene>
<keyword evidence="2" id="KW-1185">Reference proteome</keyword>
<sequence>MPSGLSPNISLAQNAFES</sequence>
<organism evidence="1 2">
    <name type="scientific">Gossypium arboreum</name>
    <name type="common">Tree cotton</name>
    <name type="synonym">Gossypium nanking</name>
    <dbReference type="NCBI Taxonomy" id="29729"/>
    <lineage>
        <taxon>Eukaryota</taxon>
        <taxon>Viridiplantae</taxon>
        <taxon>Streptophyta</taxon>
        <taxon>Embryophyta</taxon>
        <taxon>Tracheophyta</taxon>
        <taxon>Spermatophyta</taxon>
        <taxon>Magnoliopsida</taxon>
        <taxon>eudicotyledons</taxon>
        <taxon>Gunneridae</taxon>
        <taxon>Pentapetalae</taxon>
        <taxon>rosids</taxon>
        <taxon>malvids</taxon>
        <taxon>Malvales</taxon>
        <taxon>Malvaceae</taxon>
        <taxon>Malvoideae</taxon>
        <taxon>Gossypium</taxon>
    </lineage>
</organism>
<dbReference type="EMBL" id="JRRC01210582">
    <property type="protein sequence ID" value="KHG01689.1"/>
    <property type="molecule type" value="Genomic_DNA"/>
</dbReference>
<accession>A0A0B0MQB8</accession>
<reference evidence="2" key="1">
    <citation type="submission" date="2014-09" db="EMBL/GenBank/DDBJ databases">
        <authorList>
            <person name="Mudge J."/>
            <person name="Ramaraj T."/>
            <person name="Lindquist I.E."/>
            <person name="Bharti A.K."/>
            <person name="Sundararajan A."/>
            <person name="Cameron C.T."/>
            <person name="Woodward J.E."/>
            <person name="May G.D."/>
            <person name="Brubaker C."/>
            <person name="Broadhvest J."/>
            <person name="Wilkins T.A."/>
        </authorList>
    </citation>
    <scope>NUCLEOTIDE SEQUENCE</scope>
    <source>
        <strain evidence="2">cv. AKA8401</strain>
    </source>
</reference>
<dbReference type="AlphaFoldDB" id="A0A0B0MQB8"/>
<proteinExistence type="predicted"/>
<name>A0A0B0MQB8_GOSAR</name>
<evidence type="ECO:0000313" key="2">
    <source>
        <dbReference type="Proteomes" id="UP000032142"/>
    </source>
</evidence>
<dbReference type="Proteomes" id="UP000032142">
    <property type="component" value="Unassembled WGS sequence"/>
</dbReference>